<dbReference type="GO" id="GO:0005840">
    <property type="term" value="C:ribosome"/>
    <property type="evidence" value="ECO:0007669"/>
    <property type="project" value="UniProtKB-KW"/>
</dbReference>
<dbReference type="PANTHER" id="PTHR10064:SF35">
    <property type="entry name" value="OS07G0674200 PROTEIN"/>
    <property type="match status" value="1"/>
</dbReference>
<dbReference type="AlphaFoldDB" id="A0A251UEG3"/>
<dbReference type="GO" id="GO:0003735">
    <property type="term" value="F:structural constituent of ribosome"/>
    <property type="evidence" value="ECO:0000318"/>
    <property type="project" value="GO_Central"/>
</dbReference>
<comment type="similarity">
    <text evidence="1">Belongs to the eukaryotic ribosomal protein eL22 family.</text>
</comment>
<dbReference type="GO" id="GO:1990904">
    <property type="term" value="C:ribonucleoprotein complex"/>
    <property type="evidence" value="ECO:0007669"/>
    <property type="project" value="UniProtKB-KW"/>
</dbReference>
<keyword evidence="2 4" id="KW-0689">Ribosomal protein</keyword>
<keyword evidence="5" id="KW-1185">Reference proteome</keyword>
<dbReference type="Gene3D" id="3.30.1360.210">
    <property type="match status" value="1"/>
</dbReference>
<accession>A0A251UEG3</accession>
<dbReference type="Proteomes" id="UP000215914">
    <property type="component" value="Chromosome 6"/>
</dbReference>
<dbReference type="PANTHER" id="PTHR10064">
    <property type="entry name" value="60S RIBOSOMAL PROTEIN L22"/>
    <property type="match status" value="1"/>
</dbReference>
<organism evidence="4 5">
    <name type="scientific">Helianthus annuus</name>
    <name type="common">Common sunflower</name>
    <dbReference type="NCBI Taxonomy" id="4232"/>
    <lineage>
        <taxon>Eukaryota</taxon>
        <taxon>Viridiplantae</taxon>
        <taxon>Streptophyta</taxon>
        <taxon>Embryophyta</taxon>
        <taxon>Tracheophyta</taxon>
        <taxon>Spermatophyta</taxon>
        <taxon>Magnoliopsida</taxon>
        <taxon>eudicotyledons</taxon>
        <taxon>Gunneridae</taxon>
        <taxon>Pentapetalae</taxon>
        <taxon>asterids</taxon>
        <taxon>campanulids</taxon>
        <taxon>Asterales</taxon>
        <taxon>Asteraceae</taxon>
        <taxon>Asteroideae</taxon>
        <taxon>Heliantheae alliance</taxon>
        <taxon>Heliantheae</taxon>
        <taxon>Helianthus</taxon>
    </lineage>
</organism>
<dbReference type="FunFam" id="3.30.1360.210:FF:000002">
    <property type="entry name" value="60S ribosomal protein L22-2"/>
    <property type="match status" value="1"/>
</dbReference>
<keyword evidence="3" id="KW-0687">Ribonucleoprotein</keyword>
<protein>
    <submittedName>
        <fullName evidence="4">Putative 60S ribosomal protein L22</fullName>
    </submittedName>
</protein>
<evidence type="ECO:0000313" key="4">
    <source>
        <dbReference type="EMBL" id="OTG21728.1"/>
    </source>
</evidence>
<proteinExistence type="inferred from homology"/>
<evidence type="ECO:0000256" key="2">
    <source>
        <dbReference type="ARBA" id="ARBA00022980"/>
    </source>
</evidence>
<dbReference type="GO" id="GO:0003723">
    <property type="term" value="F:RNA binding"/>
    <property type="evidence" value="ECO:0000318"/>
    <property type="project" value="GO_Central"/>
</dbReference>
<sequence>MSHGGAKGGKKKQSTFVIDCGKPVEDKIMEIASLEKFLQERIKVGGKAGISVTPLPFPVKRTRSPSLLIATSPKGVDFIITCKYLKYLTKKYLKKHNVRDWLRVIASNKERNVYELRYFNIAENEGEEED</sequence>
<dbReference type="OMA" id="WIRFIST"/>
<dbReference type="Pfam" id="PF01776">
    <property type="entry name" value="Ribosomal_L22e"/>
    <property type="match status" value="1"/>
</dbReference>
<evidence type="ECO:0000256" key="3">
    <source>
        <dbReference type="ARBA" id="ARBA00023274"/>
    </source>
</evidence>
<dbReference type="GO" id="GO:0002181">
    <property type="term" value="P:cytoplasmic translation"/>
    <property type="evidence" value="ECO:0000318"/>
    <property type="project" value="GO_Central"/>
</dbReference>
<gene>
    <name evidence="4" type="primary">RL22</name>
    <name evidence="4" type="ORF">HannXRQ_Chr06g0163711</name>
</gene>
<dbReference type="STRING" id="4232.A0A251UEG3"/>
<dbReference type="InParanoid" id="A0A251UEG3"/>
<name>A0A251UEG3_HELAN</name>
<evidence type="ECO:0000313" key="5">
    <source>
        <dbReference type="Proteomes" id="UP000215914"/>
    </source>
</evidence>
<dbReference type="InterPro" id="IPR038526">
    <property type="entry name" value="Ribosomal_eL22_sf"/>
</dbReference>
<dbReference type="EMBL" id="CM007895">
    <property type="protein sequence ID" value="OTG21728.1"/>
    <property type="molecule type" value="Genomic_DNA"/>
</dbReference>
<dbReference type="InterPro" id="IPR002671">
    <property type="entry name" value="Ribosomal_eL22"/>
</dbReference>
<reference evidence="5" key="1">
    <citation type="journal article" date="2017" name="Nature">
        <title>The sunflower genome provides insights into oil metabolism, flowering and Asterid evolution.</title>
        <authorList>
            <person name="Badouin H."/>
            <person name="Gouzy J."/>
            <person name="Grassa C.J."/>
            <person name="Murat F."/>
            <person name="Staton S.E."/>
            <person name="Cottret L."/>
            <person name="Lelandais-Briere C."/>
            <person name="Owens G.L."/>
            <person name="Carrere S."/>
            <person name="Mayjonade B."/>
            <person name="Legrand L."/>
            <person name="Gill N."/>
            <person name="Kane N.C."/>
            <person name="Bowers J.E."/>
            <person name="Hubner S."/>
            <person name="Bellec A."/>
            <person name="Berard A."/>
            <person name="Berges H."/>
            <person name="Blanchet N."/>
            <person name="Boniface M.C."/>
            <person name="Brunel D."/>
            <person name="Catrice O."/>
            <person name="Chaidir N."/>
            <person name="Claudel C."/>
            <person name="Donnadieu C."/>
            <person name="Faraut T."/>
            <person name="Fievet G."/>
            <person name="Helmstetter N."/>
            <person name="King M."/>
            <person name="Knapp S.J."/>
            <person name="Lai Z."/>
            <person name="Le Paslier M.C."/>
            <person name="Lippi Y."/>
            <person name="Lorenzon L."/>
            <person name="Mandel J.R."/>
            <person name="Marage G."/>
            <person name="Marchand G."/>
            <person name="Marquand E."/>
            <person name="Bret-Mestries E."/>
            <person name="Morien E."/>
            <person name="Nambeesan S."/>
            <person name="Nguyen T."/>
            <person name="Pegot-Espagnet P."/>
            <person name="Pouilly N."/>
            <person name="Raftis F."/>
            <person name="Sallet E."/>
            <person name="Schiex T."/>
            <person name="Thomas J."/>
            <person name="Vandecasteele C."/>
            <person name="Vares D."/>
            <person name="Vear F."/>
            <person name="Vautrin S."/>
            <person name="Crespi M."/>
            <person name="Mangin B."/>
            <person name="Burke J.M."/>
            <person name="Salse J."/>
            <person name="Munos S."/>
            <person name="Vincourt P."/>
            <person name="Rieseberg L.H."/>
            <person name="Langlade N.B."/>
        </authorList>
    </citation>
    <scope>NUCLEOTIDE SEQUENCE [LARGE SCALE GENOMIC DNA]</scope>
    <source>
        <strain evidence="5">cv. SF193</strain>
    </source>
</reference>
<evidence type="ECO:0000256" key="1">
    <source>
        <dbReference type="ARBA" id="ARBA00007817"/>
    </source>
</evidence>